<sequence length="160" mass="18612">MKGYNLDFLNNKTVINIYNISICENKFSYSLSDSLVLKLIDNSLVQILIDYDIKVYQLSSIEELIILGDYDLKSVEIQLLEISEIMNTQKITTIYNYLQSTYQFGSKFLNTNNEFIFGFCFGWDEIILLDEKDFITMLNSYDEKTEIVIPQTPDESDIST</sequence>
<dbReference type="RefSeq" id="WP_031453264.1">
    <property type="nucleotide sequence ID" value="NZ_CAIJDP010000082.1"/>
</dbReference>
<evidence type="ECO:0000313" key="2">
    <source>
        <dbReference type="Proteomes" id="UP000530060"/>
    </source>
</evidence>
<dbReference type="EMBL" id="CAIJDP010000082">
    <property type="protein sequence ID" value="CAD0007379.1"/>
    <property type="molecule type" value="Genomic_DNA"/>
</dbReference>
<reference evidence="1 2" key="1">
    <citation type="submission" date="2020-06" db="EMBL/GenBank/DDBJ databases">
        <authorList>
            <person name="Criscuolo A."/>
        </authorList>
    </citation>
    <scope>NUCLEOTIDE SEQUENCE [LARGE SCALE GENOMIC DNA]</scope>
    <source>
        <strain evidence="2">CIP 111411</strain>
    </source>
</reference>
<gene>
    <name evidence="1" type="ORF">FLAT13_03825</name>
</gene>
<evidence type="ECO:0000313" key="1">
    <source>
        <dbReference type="EMBL" id="CAD0007379.1"/>
    </source>
</evidence>
<proteinExistence type="predicted"/>
<dbReference type="Proteomes" id="UP000530060">
    <property type="component" value="Unassembled WGS sequence"/>
</dbReference>
<protein>
    <submittedName>
        <fullName evidence="1">Uncharacterized protein</fullName>
    </submittedName>
</protein>
<dbReference type="AlphaFoldDB" id="A0A6V6Z6Z4"/>
<name>A0A6V6Z6Z4_9FLAO</name>
<keyword evidence="2" id="KW-1185">Reference proteome</keyword>
<accession>A0A6V6Z6Z4</accession>
<comment type="caution">
    <text evidence="1">The sequence shown here is derived from an EMBL/GenBank/DDBJ whole genome shotgun (WGS) entry which is preliminary data.</text>
</comment>
<organism evidence="1 2">
    <name type="scientific">Flavobacterium salmonis</name>
    <dbReference type="NCBI Taxonomy" id="2654844"/>
    <lineage>
        <taxon>Bacteria</taxon>
        <taxon>Pseudomonadati</taxon>
        <taxon>Bacteroidota</taxon>
        <taxon>Flavobacteriia</taxon>
        <taxon>Flavobacteriales</taxon>
        <taxon>Flavobacteriaceae</taxon>
        <taxon>Flavobacterium</taxon>
    </lineage>
</organism>